<evidence type="ECO:0000313" key="11">
    <source>
        <dbReference type="Proteomes" id="UP001303473"/>
    </source>
</evidence>
<keyword evidence="6" id="KW-0406">Ion transport</keyword>
<keyword evidence="11" id="KW-1185">Reference proteome</keyword>
<evidence type="ECO:0000256" key="3">
    <source>
        <dbReference type="ARBA" id="ARBA00022448"/>
    </source>
</evidence>
<evidence type="ECO:0000313" key="10">
    <source>
        <dbReference type="EMBL" id="KAK3943704.1"/>
    </source>
</evidence>
<gene>
    <name evidence="10" type="ORF">QBC46DRAFT_376869</name>
</gene>
<evidence type="ECO:0000256" key="8">
    <source>
        <dbReference type="ARBA" id="ARBA00023136"/>
    </source>
</evidence>
<evidence type="ECO:0000256" key="5">
    <source>
        <dbReference type="ARBA" id="ARBA00022781"/>
    </source>
</evidence>
<comment type="subcellular location">
    <subcellularLocation>
        <location evidence="1">Mitochondrion membrane</location>
    </subcellularLocation>
</comment>
<dbReference type="Proteomes" id="UP001303473">
    <property type="component" value="Unassembled WGS sequence"/>
</dbReference>
<name>A0AAN6NDE9_9PEZI</name>
<proteinExistence type="inferred from homology"/>
<evidence type="ECO:0000256" key="9">
    <source>
        <dbReference type="ARBA" id="ARBA00023310"/>
    </source>
</evidence>
<dbReference type="GO" id="GO:0015078">
    <property type="term" value="F:proton transmembrane transporter activity"/>
    <property type="evidence" value="ECO:0007669"/>
    <property type="project" value="InterPro"/>
</dbReference>
<evidence type="ECO:0000256" key="7">
    <source>
        <dbReference type="ARBA" id="ARBA00023128"/>
    </source>
</evidence>
<keyword evidence="8" id="KW-0472">Membrane</keyword>
<protein>
    <submittedName>
        <fullName evidence="10">ATP synthase subunit G, mitochondrial</fullName>
    </submittedName>
</protein>
<organism evidence="10 11">
    <name type="scientific">Diplogelasinospora grovesii</name>
    <dbReference type="NCBI Taxonomy" id="303347"/>
    <lineage>
        <taxon>Eukaryota</taxon>
        <taxon>Fungi</taxon>
        <taxon>Dikarya</taxon>
        <taxon>Ascomycota</taxon>
        <taxon>Pezizomycotina</taxon>
        <taxon>Sordariomycetes</taxon>
        <taxon>Sordariomycetidae</taxon>
        <taxon>Sordariales</taxon>
        <taxon>Diplogelasinosporaceae</taxon>
        <taxon>Diplogelasinospora</taxon>
    </lineage>
</organism>
<dbReference type="GO" id="GO:0031966">
    <property type="term" value="C:mitochondrial membrane"/>
    <property type="evidence" value="ECO:0007669"/>
    <property type="project" value="UniProtKB-SubCell"/>
</dbReference>
<dbReference type="GO" id="GO:0015986">
    <property type="term" value="P:proton motive force-driven ATP synthesis"/>
    <property type="evidence" value="ECO:0007669"/>
    <property type="project" value="InterPro"/>
</dbReference>
<evidence type="ECO:0000256" key="2">
    <source>
        <dbReference type="ARBA" id="ARBA00005699"/>
    </source>
</evidence>
<dbReference type="GO" id="GO:0045259">
    <property type="term" value="C:proton-transporting ATP synthase complex"/>
    <property type="evidence" value="ECO:0007669"/>
    <property type="project" value="UniProtKB-KW"/>
</dbReference>
<accession>A0AAN6NDE9</accession>
<evidence type="ECO:0000256" key="4">
    <source>
        <dbReference type="ARBA" id="ARBA00022547"/>
    </source>
</evidence>
<keyword evidence="9" id="KW-0066">ATP synthesis</keyword>
<dbReference type="AlphaFoldDB" id="A0AAN6NDE9"/>
<evidence type="ECO:0000256" key="1">
    <source>
        <dbReference type="ARBA" id="ARBA00004325"/>
    </source>
</evidence>
<sequence>MSFAVATRRSALTMGRRMAARRFESTTTQKVTETAKETASKAKETASKAKVTASEYATKAQEGLSRVTSAAGPAILNAAKGVSGALGKVGGRTGRLVSFAERQLPFVMYYSKVGMELAKIVFRGQNMTPPSMATFQSYFQNVFRQLRNPSALLQAAQKTAPSNPTSVLQAVRNLSRAQLIAAGVILAECLGFFTVGEMIGRMKIIGYHGETGAAHH</sequence>
<evidence type="ECO:0000256" key="6">
    <source>
        <dbReference type="ARBA" id="ARBA00023065"/>
    </source>
</evidence>
<dbReference type="PANTHER" id="PTHR12386">
    <property type="entry name" value="ATP SYNTHASE SUBUNIT"/>
    <property type="match status" value="1"/>
</dbReference>
<dbReference type="InterPro" id="IPR006808">
    <property type="entry name" value="ATP_synth_F0_gsu_mt"/>
</dbReference>
<reference evidence="11" key="1">
    <citation type="journal article" date="2023" name="Mol. Phylogenet. Evol.">
        <title>Genome-scale phylogeny and comparative genomics of the fungal order Sordariales.</title>
        <authorList>
            <person name="Hensen N."/>
            <person name="Bonometti L."/>
            <person name="Westerberg I."/>
            <person name="Brannstrom I.O."/>
            <person name="Guillou S."/>
            <person name="Cros-Aarteil S."/>
            <person name="Calhoun S."/>
            <person name="Haridas S."/>
            <person name="Kuo A."/>
            <person name="Mondo S."/>
            <person name="Pangilinan J."/>
            <person name="Riley R."/>
            <person name="LaButti K."/>
            <person name="Andreopoulos B."/>
            <person name="Lipzen A."/>
            <person name="Chen C."/>
            <person name="Yan M."/>
            <person name="Daum C."/>
            <person name="Ng V."/>
            <person name="Clum A."/>
            <person name="Steindorff A."/>
            <person name="Ohm R.A."/>
            <person name="Martin F."/>
            <person name="Silar P."/>
            <person name="Natvig D.O."/>
            <person name="Lalanne C."/>
            <person name="Gautier V."/>
            <person name="Ament-Velasquez S.L."/>
            <person name="Kruys A."/>
            <person name="Hutchinson M.I."/>
            <person name="Powell A.J."/>
            <person name="Barry K."/>
            <person name="Miller A.N."/>
            <person name="Grigoriev I.V."/>
            <person name="Debuchy R."/>
            <person name="Gladieux P."/>
            <person name="Hiltunen Thoren M."/>
            <person name="Johannesson H."/>
        </authorList>
    </citation>
    <scope>NUCLEOTIDE SEQUENCE [LARGE SCALE GENOMIC DNA]</scope>
    <source>
        <strain evidence="11">CBS 340.73</strain>
    </source>
</reference>
<comment type="similarity">
    <text evidence="2">Belongs to the ATPase g subunit family.</text>
</comment>
<dbReference type="EMBL" id="MU853764">
    <property type="protein sequence ID" value="KAK3943704.1"/>
    <property type="molecule type" value="Genomic_DNA"/>
</dbReference>
<dbReference type="Pfam" id="PF04718">
    <property type="entry name" value="ATP-synt_G"/>
    <property type="match status" value="1"/>
</dbReference>
<keyword evidence="5" id="KW-0375">Hydrogen ion transport</keyword>
<comment type="caution">
    <text evidence="10">The sequence shown here is derived from an EMBL/GenBank/DDBJ whole genome shotgun (WGS) entry which is preliminary data.</text>
</comment>
<keyword evidence="7" id="KW-0496">Mitochondrion</keyword>
<keyword evidence="4" id="KW-0138">CF(0)</keyword>
<keyword evidence="3" id="KW-0813">Transport</keyword>